<name>A0AA41ZBH9_9SPHN</name>
<dbReference type="Proteomes" id="UP001165565">
    <property type="component" value="Unassembled WGS sequence"/>
</dbReference>
<comment type="caution">
    <text evidence="1">The sequence shown here is derived from an EMBL/GenBank/DDBJ whole genome shotgun (WGS) entry which is preliminary data.</text>
</comment>
<protein>
    <submittedName>
        <fullName evidence="1">Uncharacterized protein</fullName>
    </submittedName>
</protein>
<dbReference type="EMBL" id="JANFAV010000002">
    <property type="protein sequence ID" value="MCW6533859.1"/>
    <property type="molecule type" value="Genomic_DNA"/>
</dbReference>
<reference evidence="1" key="1">
    <citation type="submission" date="2022-06" db="EMBL/GenBank/DDBJ databases">
        <title>Sphingomonas sp. nov. isolated from rhizosphere soil of tomato.</title>
        <authorList>
            <person name="Dong H."/>
            <person name="Gao R."/>
        </authorList>
    </citation>
    <scope>NUCLEOTIDE SEQUENCE</scope>
    <source>
        <strain evidence="1">MMSM24</strain>
    </source>
</reference>
<keyword evidence="2" id="KW-1185">Reference proteome</keyword>
<evidence type="ECO:0000313" key="1">
    <source>
        <dbReference type="EMBL" id="MCW6533859.1"/>
    </source>
</evidence>
<dbReference type="AlphaFoldDB" id="A0AA41ZBH9"/>
<gene>
    <name evidence="1" type="ORF">NEE01_03595</name>
</gene>
<accession>A0AA41ZBH9</accession>
<evidence type="ECO:0000313" key="2">
    <source>
        <dbReference type="Proteomes" id="UP001165565"/>
    </source>
</evidence>
<proteinExistence type="predicted"/>
<sequence>MTWGSTIPRAIVECIAHARAPSAEELRAVAEHIRCDLVGQHAPHAEGARLKSFRAAQAALIGCG</sequence>
<dbReference type="RefSeq" id="WP_265267914.1">
    <property type="nucleotide sequence ID" value="NZ_JANFAV010000002.1"/>
</dbReference>
<organism evidence="1 2">
    <name type="scientific">Sphingomonas lycopersici</name>
    <dbReference type="NCBI Taxonomy" id="2951807"/>
    <lineage>
        <taxon>Bacteria</taxon>
        <taxon>Pseudomonadati</taxon>
        <taxon>Pseudomonadota</taxon>
        <taxon>Alphaproteobacteria</taxon>
        <taxon>Sphingomonadales</taxon>
        <taxon>Sphingomonadaceae</taxon>
        <taxon>Sphingomonas</taxon>
    </lineage>
</organism>